<protein>
    <recommendedName>
        <fullName evidence="1">Heterokaryon incompatibility domain-containing protein</fullName>
    </recommendedName>
</protein>
<organism evidence="2 3">
    <name type="scientific">Sporormia fimetaria CBS 119925</name>
    <dbReference type="NCBI Taxonomy" id="1340428"/>
    <lineage>
        <taxon>Eukaryota</taxon>
        <taxon>Fungi</taxon>
        <taxon>Dikarya</taxon>
        <taxon>Ascomycota</taxon>
        <taxon>Pezizomycotina</taxon>
        <taxon>Dothideomycetes</taxon>
        <taxon>Pleosporomycetidae</taxon>
        <taxon>Pleosporales</taxon>
        <taxon>Sporormiaceae</taxon>
        <taxon>Sporormia</taxon>
    </lineage>
</organism>
<dbReference type="AlphaFoldDB" id="A0A6A6UWB4"/>
<evidence type="ECO:0000259" key="1">
    <source>
        <dbReference type="Pfam" id="PF06985"/>
    </source>
</evidence>
<reference evidence="2" key="1">
    <citation type="journal article" date="2020" name="Stud. Mycol.">
        <title>101 Dothideomycetes genomes: a test case for predicting lifestyles and emergence of pathogens.</title>
        <authorList>
            <person name="Haridas S."/>
            <person name="Albert R."/>
            <person name="Binder M."/>
            <person name="Bloem J."/>
            <person name="Labutti K."/>
            <person name="Salamov A."/>
            <person name="Andreopoulos B."/>
            <person name="Baker S."/>
            <person name="Barry K."/>
            <person name="Bills G."/>
            <person name="Bluhm B."/>
            <person name="Cannon C."/>
            <person name="Castanera R."/>
            <person name="Culley D."/>
            <person name="Daum C."/>
            <person name="Ezra D."/>
            <person name="Gonzalez J."/>
            <person name="Henrissat B."/>
            <person name="Kuo A."/>
            <person name="Liang C."/>
            <person name="Lipzen A."/>
            <person name="Lutzoni F."/>
            <person name="Magnuson J."/>
            <person name="Mondo S."/>
            <person name="Nolan M."/>
            <person name="Ohm R."/>
            <person name="Pangilinan J."/>
            <person name="Park H.-J."/>
            <person name="Ramirez L."/>
            <person name="Alfaro M."/>
            <person name="Sun H."/>
            <person name="Tritt A."/>
            <person name="Yoshinaga Y."/>
            <person name="Zwiers L.-H."/>
            <person name="Turgeon B."/>
            <person name="Goodwin S."/>
            <person name="Spatafora J."/>
            <person name="Crous P."/>
            <person name="Grigoriev I."/>
        </authorList>
    </citation>
    <scope>NUCLEOTIDE SEQUENCE</scope>
    <source>
        <strain evidence="2">CBS 119925</strain>
    </source>
</reference>
<dbReference type="Proteomes" id="UP000799440">
    <property type="component" value="Unassembled WGS sequence"/>
</dbReference>
<dbReference type="PANTHER" id="PTHR24148">
    <property type="entry name" value="ANKYRIN REPEAT DOMAIN-CONTAINING PROTEIN 39 HOMOLOG-RELATED"/>
    <property type="match status" value="1"/>
</dbReference>
<proteinExistence type="predicted"/>
<feature type="domain" description="Heterokaryon incompatibility" evidence="1">
    <location>
        <begin position="3"/>
        <end position="48"/>
    </location>
</feature>
<dbReference type="InterPro" id="IPR052895">
    <property type="entry name" value="HetReg/Transcr_Mod"/>
</dbReference>
<evidence type="ECO:0000313" key="2">
    <source>
        <dbReference type="EMBL" id="KAF2742133.1"/>
    </source>
</evidence>
<dbReference type="OrthoDB" id="3557394at2759"/>
<sequence>LRVDAICINQDNDVERSEQVQIMGDIFSYAWGAVIWLGDSEQLQACLELLENALGDALDNLPVSGQQRNEFLSQRL</sequence>
<keyword evidence="3" id="KW-1185">Reference proteome</keyword>
<gene>
    <name evidence="2" type="ORF">M011DRAFT_413132</name>
</gene>
<accession>A0A6A6UWB4</accession>
<feature type="non-terminal residue" evidence="2">
    <location>
        <position position="1"/>
    </location>
</feature>
<dbReference type="PANTHER" id="PTHR24148:SF73">
    <property type="entry name" value="HET DOMAIN PROTEIN (AFU_ORTHOLOGUE AFUA_8G01020)"/>
    <property type="match status" value="1"/>
</dbReference>
<dbReference type="EMBL" id="MU006614">
    <property type="protein sequence ID" value="KAF2742133.1"/>
    <property type="molecule type" value="Genomic_DNA"/>
</dbReference>
<dbReference type="InterPro" id="IPR010730">
    <property type="entry name" value="HET"/>
</dbReference>
<dbReference type="Pfam" id="PF06985">
    <property type="entry name" value="HET"/>
    <property type="match status" value="1"/>
</dbReference>
<name>A0A6A6UWB4_9PLEO</name>
<evidence type="ECO:0000313" key="3">
    <source>
        <dbReference type="Proteomes" id="UP000799440"/>
    </source>
</evidence>